<dbReference type="Pfam" id="PF07885">
    <property type="entry name" value="Ion_trans_2"/>
    <property type="match status" value="1"/>
</dbReference>
<reference evidence="3 4" key="1">
    <citation type="submission" date="2023-05" db="EMBL/GenBank/DDBJ databases">
        <title>Novel species of genus Flectobacillus isolated from stream in China.</title>
        <authorList>
            <person name="Lu H."/>
        </authorList>
    </citation>
    <scope>NUCLEOTIDE SEQUENCE [LARGE SCALE GENOMIC DNA]</scope>
    <source>
        <strain evidence="3 4">LFS242W</strain>
    </source>
</reference>
<feature type="transmembrane region" description="Helical" evidence="1">
    <location>
        <begin position="38"/>
        <end position="56"/>
    </location>
</feature>
<protein>
    <submittedName>
        <fullName evidence="3">Ion channel</fullName>
    </submittedName>
</protein>
<sequence>MNLKSFINERKYEILLVALVQHLYIGIFVTDLTFYTEVIWPINMVILGLASVGVFIEKGRTKNSIKNALTFFVVLLPILLPFFRGNIGFMLLLNICYVIFYSFIFLEVFKFLIKPSYINTDIISAAACGLFLLIEIFVFLFQMWVYRYPQSFKGVDYSDPALTFMDLVYFCSVTLTTIGYGDITPNVYFTKLTTSLIGVAGQFYSVVLVGILISKFTSNQSK</sequence>
<dbReference type="InterPro" id="IPR013099">
    <property type="entry name" value="K_chnl_dom"/>
</dbReference>
<keyword evidence="1" id="KW-0472">Membrane</keyword>
<dbReference type="SUPFAM" id="SSF81324">
    <property type="entry name" value="Voltage-gated potassium channels"/>
    <property type="match status" value="1"/>
</dbReference>
<evidence type="ECO:0000259" key="2">
    <source>
        <dbReference type="Pfam" id="PF07885"/>
    </source>
</evidence>
<name>A0ABT6Z8D2_9BACT</name>
<feature type="transmembrane region" description="Helical" evidence="1">
    <location>
        <begin position="89"/>
        <end position="109"/>
    </location>
</feature>
<dbReference type="Proteomes" id="UP001225761">
    <property type="component" value="Unassembled WGS sequence"/>
</dbReference>
<dbReference type="RefSeq" id="WP_283383477.1">
    <property type="nucleotide sequence ID" value="NZ_JASHIE010000020.1"/>
</dbReference>
<feature type="domain" description="Potassium channel" evidence="2">
    <location>
        <begin position="137"/>
        <end position="217"/>
    </location>
</feature>
<feature type="transmembrane region" description="Helical" evidence="1">
    <location>
        <begin position="192"/>
        <end position="213"/>
    </location>
</feature>
<keyword evidence="1" id="KW-1133">Transmembrane helix</keyword>
<gene>
    <name evidence="3" type="ORF">QM481_22750</name>
</gene>
<keyword evidence="4" id="KW-1185">Reference proteome</keyword>
<organism evidence="3 4">
    <name type="scientific">Flectobacillus rivi</name>
    <dbReference type="NCBI Taxonomy" id="2984209"/>
    <lineage>
        <taxon>Bacteria</taxon>
        <taxon>Pseudomonadati</taxon>
        <taxon>Bacteroidota</taxon>
        <taxon>Cytophagia</taxon>
        <taxon>Cytophagales</taxon>
        <taxon>Flectobacillaceae</taxon>
        <taxon>Flectobacillus</taxon>
    </lineage>
</organism>
<accession>A0ABT6Z8D2</accession>
<feature type="transmembrane region" description="Helical" evidence="1">
    <location>
        <begin position="12"/>
        <end position="32"/>
    </location>
</feature>
<evidence type="ECO:0000256" key="1">
    <source>
        <dbReference type="SAM" id="Phobius"/>
    </source>
</evidence>
<keyword evidence="1" id="KW-0812">Transmembrane</keyword>
<comment type="caution">
    <text evidence="3">The sequence shown here is derived from an EMBL/GenBank/DDBJ whole genome shotgun (WGS) entry which is preliminary data.</text>
</comment>
<evidence type="ECO:0000313" key="3">
    <source>
        <dbReference type="EMBL" id="MDI9877378.1"/>
    </source>
</evidence>
<dbReference type="Gene3D" id="1.10.287.70">
    <property type="match status" value="1"/>
</dbReference>
<feature type="transmembrane region" description="Helical" evidence="1">
    <location>
        <begin position="68"/>
        <end position="83"/>
    </location>
</feature>
<evidence type="ECO:0000313" key="4">
    <source>
        <dbReference type="Proteomes" id="UP001225761"/>
    </source>
</evidence>
<proteinExistence type="predicted"/>
<feature type="transmembrane region" description="Helical" evidence="1">
    <location>
        <begin position="121"/>
        <end position="141"/>
    </location>
</feature>
<dbReference type="EMBL" id="JASHIE010000020">
    <property type="protein sequence ID" value="MDI9877378.1"/>
    <property type="molecule type" value="Genomic_DNA"/>
</dbReference>